<keyword evidence="3" id="KW-1185">Reference proteome</keyword>
<gene>
    <name evidence="2" type="ORF">KDN34_14700</name>
</gene>
<protein>
    <submittedName>
        <fullName evidence="2">GNAT family N-acetyltransferase</fullName>
    </submittedName>
</protein>
<feature type="domain" description="N-acetyltransferase" evidence="1">
    <location>
        <begin position="1"/>
        <end position="160"/>
    </location>
</feature>
<dbReference type="InterPro" id="IPR000182">
    <property type="entry name" value="GNAT_dom"/>
</dbReference>
<dbReference type="RefSeq" id="WP_212594457.1">
    <property type="nucleotide sequence ID" value="NZ_CP073587.1"/>
</dbReference>
<accession>A0ABX7YRY5</accession>
<evidence type="ECO:0000313" key="3">
    <source>
        <dbReference type="Proteomes" id="UP000679575"/>
    </source>
</evidence>
<name>A0ABX7YRY5_9GAMM</name>
<dbReference type="InterPro" id="IPR016181">
    <property type="entry name" value="Acyl_CoA_acyltransferase"/>
</dbReference>
<proteinExistence type="predicted"/>
<dbReference type="EMBL" id="CP073587">
    <property type="protein sequence ID" value="QUN05425.1"/>
    <property type="molecule type" value="Genomic_DNA"/>
</dbReference>
<evidence type="ECO:0000313" key="2">
    <source>
        <dbReference type="EMBL" id="QUN05425.1"/>
    </source>
</evidence>
<reference evidence="2 3" key="1">
    <citation type="submission" date="2021-04" db="EMBL/GenBank/DDBJ databases">
        <title>Novel species identification of genus Shewanella.</title>
        <authorList>
            <person name="Liu G."/>
        </authorList>
    </citation>
    <scope>NUCLEOTIDE SEQUENCE [LARGE SCALE GENOMIC DNA]</scope>
    <source>
        <strain evidence="2 3">FJAT-54481</strain>
    </source>
</reference>
<sequence>MQITKATMADLDTIMAIYEHAKAFMVATGNGGQWADGYPQRELIAAGITKGHCYLCLDDGETVATFYFAVEQEPTYQHLDGGEWINDLPYGVLHRIAVRSNKKGIATYCLEWCFAQTGNMRIDTHENNAPMRRVIDKNGYQYCGIIYVRDGTPRMAFQKTAS</sequence>
<dbReference type="PROSITE" id="PS51186">
    <property type="entry name" value="GNAT"/>
    <property type="match status" value="1"/>
</dbReference>
<dbReference type="SUPFAM" id="SSF55729">
    <property type="entry name" value="Acyl-CoA N-acyltransferases (Nat)"/>
    <property type="match status" value="1"/>
</dbReference>
<evidence type="ECO:0000259" key="1">
    <source>
        <dbReference type="PROSITE" id="PS51186"/>
    </source>
</evidence>
<dbReference type="Proteomes" id="UP000679575">
    <property type="component" value="Chromosome"/>
</dbReference>
<organism evidence="2 3">
    <name type="scientific">Shewanella yunxiaonensis</name>
    <dbReference type="NCBI Taxonomy" id="2829809"/>
    <lineage>
        <taxon>Bacteria</taxon>
        <taxon>Pseudomonadati</taxon>
        <taxon>Pseudomonadota</taxon>
        <taxon>Gammaproteobacteria</taxon>
        <taxon>Alteromonadales</taxon>
        <taxon>Shewanellaceae</taxon>
        <taxon>Shewanella</taxon>
    </lineage>
</organism>
<dbReference type="Gene3D" id="3.40.630.30">
    <property type="match status" value="1"/>
</dbReference>